<dbReference type="PANTHER" id="PTHR34384:SF6">
    <property type="entry name" value="STAPHYLOFERRIN B SYNTHASE"/>
    <property type="match status" value="1"/>
</dbReference>
<comment type="similarity">
    <text evidence="2">Belongs to the IucA/IucC family.</text>
</comment>
<feature type="domain" description="Aerobactin siderophore biosynthesis IucA/IucC-like C-terminal" evidence="4">
    <location>
        <begin position="403"/>
        <end position="567"/>
    </location>
</feature>
<evidence type="ECO:0000259" key="3">
    <source>
        <dbReference type="Pfam" id="PF04183"/>
    </source>
</evidence>
<comment type="pathway">
    <text evidence="1">Siderophore biosynthesis.</text>
</comment>
<dbReference type="PANTHER" id="PTHR34384">
    <property type="entry name" value="L-2,3-DIAMINOPROPANOATE--CITRATE LIGASE"/>
    <property type="match status" value="1"/>
</dbReference>
<dbReference type="InterPro" id="IPR022770">
    <property type="entry name" value="IucA/IucC-like_C"/>
</dbReference>
<name>A0ABS8PE50_9PSEU</name>
<dbReference type="InterPro" id="IPR007310">
    <property type="entry name" value="Aerobactin_biosyn_IucA/IucC_N"/>
</dbReference>
<dbReference type="RefSeq" id="WP_230737140.1">
    <property type="nucleotide sequence ID" value="NZ_JAJNDB010000004.1"/>
</dbReference>
<keyword evidence="6" id="KW-1185">Reference proteome</keyword>
<dbReference type="EMBL" id="JAJNDB010000004">
    <property type="protein sequence ID" value="MCD2195755.1"/>
    <property type="molecule type" value="Genomic_DNA"/>
</dbReference>
<organism evidence="5 6">
    <name type="scientific">Actinomycetospora endophytica</name>
    <dbReference type="NCBI Taxonomy" id="2291215"/>
    <lineage>
        <taxon>Bacteria</taxon>
        <taxon>Bacillati</taxon>
        <taxon>Actinomycetota</taxon>
        <taxon>Actinomycetes</taxon>
        <taxon>Pseudonocardiales</taxon>
        <taxon>Pseudonocardiaceae</taxon>
        <taxon>Actinomycetospora</taxon>
    </lineage>
</organism>
<dbReference type="Gene3D" id="1.10.510.40">
    <property type="match status" value="1"/>
</dbReference>
<dbReference type="Proteomes" id="UP001199469">
    <property type="component" value="Unassembled WGS sequence"/>
</dbReference>
<protein>
    <submittedName>
        <fullName evidence="5">Siderophore biosynthesis protein</fullName>
    </submittedName>
</protein>
<dbReference type="Gene3D" id="6.10.250.3370">
    <property type="match status" value="1"/>
</dbReference>
<dbReference type="Pfam" id="PF06276">
    <property type="entry name" value="FhuF"/>
    <property type="match status" value="1"/>
</dbReference>
<reference evidence="5 6" key="1">
    <citation type="submission" date="2021-11" db="EMBL/GenBank/DDBJ databases">
        <title>Draft genome sequence of Actinomycetospora sp. SF1 isolated from the rhizosphere soil.</title>
        <authorList>
            <person name="Duangmal K."/>
            <person name="Chantavorakit T."/>
        </authorList>
    </citation>
    <scope>NUCLEOTIDE SEQUENCE [LARGE SCALE GENOMIC DNA]</scope>
    <source>
        <strain evidence="5 6">TBRC 5722</strain>
    </source>
</reference>
<dbReference type="InterPro" id="IPR037455">
    <property type="entry name" value="LucA/IucC-like"/>
</dbReference>
<proteinExistence type="inferred from homology"/>
<evidence type="ECO:0000256" key="2">
    <source>
        <dbReference type="ARBA" id="ARBA00007832"/>
    </source>
</evidence>
<evidence type="ECO:0000259" key="4">
    <source>
        <dbReference type="Pfam" id="PF06276"/>
    </source>
</evidence>
<sequence length="584" mass="63674">MLNDLLVAALRDPRAVEVRRRLFRQLISSLLYEGAVTASASDGGCVIVGRDDDDRDVRYVVGTRRAVGFDRVRVTAPVLRVAADGVVAEADSLPRFLAETSAVILDGAHPTELVRFTREIEETRVKDTLAQHVRALRGDRLAGADHDTLEGTVTDGHRYHPTYKSRIGFDLADDVAYGPEFLPELHPLWLAAHRSIVEVTGASDVSREELGSATAAAFDDAVRDAGGDPAEYIWLPVHPWQFREVVWRAFADEIADGRLVVLGPDPAAFAVLQSIRTLSCRDVPGRHQLKLALSITNTSTARGLAPHTVRNAARISDWLRGLVAGDEVLAPVIVLGEVRGVSVIRRAPGRVDTEGTLAAVWREPLAPRLAAGERAVPMTALTACELDGTPMIAPWIERHGAERWVAAVVDTVALPLVHLLLAHGVACESHAQNVSVVHVDGLPCRVALRDFHDGVRFSRRLLADPDAAPALDPPPAHHTNRNSFVETEDPALVTDFLLDAFFFVNLGELGLHLDEHGLLGEDRFWSIVAGRVDAHQREHGTGAFDLFAPTLAVEKLTTRRLTPDTELALHTVSNPLHRFREAGC</sequence>
<gene>
    <name evidence="5" type="ORF">LQ327_20495</name>
</gene>
<evidence type="ECO:0000256" key="1">
    <source>
        <dbReference type="ARBA" id="ARBA00004924"/>
    </source>
</evidence>
<accession>A0ABS8PE50</accession>
<feature type="domain" description="Aerobactin siderophore biosynthesis IucA/IucC N-terminal" evidence="3">
    <location>
        <begin position="147"/>
        <end position="383"/>
    </location>
</feature>
<dbReference type="Pfam" id="PF04183">
    <property type="entry name" value="IucA_IucC"/>
    <property type="match status" value="1"/>
</dbReference>
<evidence type="ECO:0000313" key="5">
    <source>
        <dbReference type="EMBL" id="MCD2195755.1"/>
    </source>
</evidence>
<evidence type="ECO:0000313" key="6">
    <source>
        <dbReference type="Proteomes" id="UP001199469"/>
    </source>
</evidence>
<comment type="caution">
    <text evidence="5">The sequence shown here is derived from an EMBL/GenBank/DDBJ whole genome shotgun (WGS) entry which is preliminary data.</text>
</comment>